<sequence length="129" mass="14797">MLEVARTIRYIHSMDIVLDSGFIELDFIYLDSNRRAKVTFIGSFAWWSKEASMYSYEDDLSGFTYESNISAFGGLFHSVCFDGDDENVPPNNINGPVEDVKTLIERCQDAKSRLTMEVVVKEMETWDLT</sequence>
<dbReference type="HOGENOM" id="CLU_087973_1_0_1"/>
<dbReference type="OrthoDB" id="26722at2759"/>
<evidence type="ECO:0000313" key="1">
    <source>
        <dbReference type="EMBL" id="KIL58351.1"/>
    </source>
</evidence>
<name>A0A0C2WNS7_AMAMK</name>
<dbReference type="EMBL" id="KN818340">
    <property type="protein sequence ID" value="KIL58351.1"/>
    <property type="molecule type" value="Genomic_DNA"/>
</dbReference>
<evidence type="ECO:0000313" key="2">
    <source>
        <dbReference type="Proteomes" id="UP000054549"/>
    </source>
</evidence>
<gene>
    <name evidence="1" type="ORF">M378DRAFT_319430</name>
</gene>
<keyword evidence="2" id="KW-1185">Reference proteome</keyword>
<proteinExistence type="predicted"/>
<dbReference type="Proteomes" id="UP000054549">
    <property type="component" value="Unassembled WGS sequence"/>
</dbReference>
<protein>
    <recommendedName>
        <fullName evidence="3">Protein kinase domain-containing protein</fullName>
    </recommendedName>
</protein>
<dbReference type="InParanoid" id="A0A0C2WNS7"/>
<evidence type="ECO:0008006" key="3">
    <source>
        <dbReference type="Google" id="ProtNLM"/>
    </source>
</evidence>
<accession>A0A0C2WNS7</accession>
<organism evidence="1 2">
    <name type="scientific">Amanita muscaria (strain Koide BX008)</name>
    <dbReference type="NCBI Taxonomy" id="946122"/>
    <lineage>
        <taxon>Eukaryota</taxon>
        <taxon>Fungi</taxon>
        <taxon>Dikarya</taxon>
        <taxon>Basidiomycota</taxon>
        <taxon>Agaricomycotina</taxon>
        <taxon>Agaricomycetes</taxon>
        <taxon>Agaricomycetidae</taxon>
        <taxon>Agaricales</taxon>
        <taxon>Pluteineae</taxon>
        <taxon>Amanitaceae</taxon>
        <taxon>Amanita</taxon>
    </lineage>
</organism>
<reference evidence="1 2" key="1">
    <citation type="submission" date="2014-04" db="EMBL/GenBank/DDBJ databases">
        <title>Evolutionary Origins and Diversification of the Mycorrhizal Mutualists.</title>
        <authorList>
            <consortium name="DOE Joint Genome Institute"/>
            <consortium name="Mycorrhizal Genomics Consortium"/>
            <person name="Kohler A."/>
            <person name="Kuo A."/>
            <person name="Nagy L.G."/>
            <person name="Floudas D."/>
            <person name="Copeland A."/>
            <person name="Barry K.W."/>
            <person name="Cichocki N."/>
            <person name="Veneault-Fourrey C."/>
            <person name="LaButti K."/>
            <person name="Lindquist E.A."/>
            <person name="Lipzen A."/>
            <person name="Lundell T."/>
            <person name="Morin E."/>
            <person name="Murat C."/>
            <person name="Riley R."/>
            <person name="Ohm R."/>
            <person name="Sun H."/>
            <person name="Tunlid A."/>
            <person name="Henrissat B."/>
            <person name="Grigoriev I.V."/>
            <person name="Hibbett D.S."/>
            <person name="Martin F."/>
        </authorList>
    </citation>
    <scope>NUCLEOTIDE SEQUENCE [LARGE SCALE GENOMIC DNA]</scope>
    <source>
        <strain evidence="1 2">Koide BX008</strain>
    </source>
</reference>
<dbReference type="AlphaFoldDB" id="A0A0C2WNS7"/>